<keyword evidence="4" id="KW-0539">Nucleus</keyword>
<dbReference type="PANTHER" id="PTHR46621:SF1">
    <property type="entry name" value="SNRNA-ACTIVATING PROTEIN COMPLEX SUBUNIT 4"/>
    <property type="match status" value="1"/>
</dbReference>
<dbReference type="InterPro" id="IPR017930">
    <property type="entry name" value="Myb_dom"/>
</dbReference>
<keyword evidence="8" id="KW-1185">Reference proteome</keyword>
<dbReference type="SMART" id="SM00717">
    <property type="entry name" value="SANT"/>
    <property type="match status" value="2"/>
</dbReference>
<dbReference type="GO" id="GO:0003677">
    <property type="term" value="F:DNA binding"/>
    <property type="evidence" value="ECO:0007669"/>
    <property type="project" value="UniProtKB-KW"/>
</dbReference>
<gene>
    <name evidence="7" type="ORF">MARPO_0092s0005</name>
</gene>
<dbReference type="CDD" id="cd00167">
    <property type="entry name" value="SANT"/>
    <property type="match status" value="2"/>
</dbReference>
<feature type="domain" description="HTH myb-type" evidence="6">
    <location>
        <begin position="159"/>
        <end position="200"/>
    </location>
</feature>
<dbReference type="PROSITE" id="PS51294">
    <property type="entry name" value="HTH_MYB"/>
    <property type="match status" value="2"/>
</dbReference>
<dbReference type="Pfam" id="PF00249">
    <property type="entry name" value="Myb_DNA-binding"/>
    <property type="match status" value="2"/>
</dbReference>
<keyword evidence="2" id="KW-0238">DNA-binding</keyword>
<evidence type="ECO:0000256" key="1">
    <source>
        <dbReference type="ARBA" id="ARBA00023015"/>
    </source>
</evidence>
<dbReference type="FunFam" id="1.10.10.60:FF:000016">
    <property type="entry name" value="Transcriptional activator Myb isoform A"/>
    <property type="match status" value="1"/>
</dbReference>
<evidence type="ECO:0000259" key="5">
    <source>
        <dbReference type="PROSITE" id="PS50090"/>
    </source>
</evidence>
<reference evidence="8" key="1">
    <citation type="journal article" date="2017" name="Cell">
        <title>Insights into land plant evolution garnered from the Marchantia polymorpha genome.</title>
        <authorList>
            <person name="Bowman J.L."/>
            <person name="Kohchi T."/>
            <person name="Yamato K.T."/>
            <person name="Jenkins J."/>
            <person name="Shu S."/>
            <person name="Ishizaki K."/>
            <person name="Yamaoka S."/>
            <person name="Nishihama R."/>
            <person name="Nakamura Y."/>
            <person name="Berger F."/>
            <person name="Adam C."/>
            <person name="Aki S.S."/>
            <person name="Althoff F."/>
            <person name="Araki T."/>
            <person name="Arteaga-Vazquez M.A."/>
            <person name="Balasubrmanian S."/>
            <person name="Barry K."/>
            <person name="Bauer D."/>
            <person name="Boehm C.R."/>
            <person name="Briginshaw L."/>
            <person name="Caballero-Perez J."/>
            <person name="Catarino B."/>
            <person name="Chen F."/>
            <person name="Chiyoda S."/>
            <person name="Chovatia M."/>
            <person name="Davies K.M."/>
            <person name="Delmans M."/>
            <person name="Demura T."/>
            <person name="Dierschke T."/>
            <person name="Dolan L."/>
            <person name="Dorantes-Acosta A.E."/>
            <person name="Eklund D.M."/>
            <person name="Florent S.N."/>
            <person name="Flores-Sandoval E."/>
            <person name="Fujiyama A."/>
            <person name="Fukuzawa H."/>
            <person name="Galik B."/>
            <person name="Grimanelli D."/>
            <person name="Grimwood J."/>
            <person name="Grossniklaus U."/>
            <person name="Hamada T."/>
            <person name="Haseloff J."/>
            <person name="Hetherington A.J."/>
            <person name="Higo A."/>
            <person name="Hirakawa Y."/>
            <person name="Hundley H.N."/>
            <person name="Ikeda Y."/>
            <person name="Inoue K."/>
            <person name="Inoue S.I."/>
            <person name="Ishida S."/>
            <person name="Jia Q."/>
            <person name="Kakita M."/>
            <person name="Kanazawa T."/>
            <person name="Kawai Y."/>
            <person name="Kawashima T."/>
            <person name="Kennedy M."/>
            <person name="Kinose K."/>
            <person name="Kinoshita T."/>
            <person name="Kohara Y."/>
            <person name="Koide E."/>
            <person name="Komatsu K."/>
            <person name="Kopischke S."/>
            <person name="Kubo M."/>
            <person name="Kyozuka J."/>
            <person name="Lagercrantz U."/>
            <person name="Lin S.S."/>
            <person name="Lindquist E."/>
            <person name="Lipzen A.M."/>
            <person name="Lu C.W."/>
            <person name="De Luna E."/>
            <person name="Martienssen R.A."/>
            <person name="Minamino N."/>
            <person name="Mizutani M."/>
            <person name="Mizutani M."/>
            <person name="Mochizuki N."/>
            <person name="Monte I."/>
            <person name="Mosher R."/>
            <person name="Nagasaki H."/>
            <person name="Nakagami H."/>
            <person name="Naramoto S."/>
            <person name="Nishitani K."/>
            <person name="Ohtani M."/>
            <person name="Okamoto T."/>
            <person name="Okumura M."/>
            <person name="Phillips J."/>
            <person name="Pollak B."/>
            <person name="Reinders A."/>
            <person name="Rovekamp M."/>
            <person name="Sano R."/>
            <person name="Sawa S."/>
            <person name="Schmid M.W."/>
            <person name="Shirakawa M."/>
            <person name="Solano R."/>
            <person name="Spunde A."/>
            <person name="Suetsugu N."/>
            <person name="Sugano S."/>
            <person name="Sugiyama A."/>
            <person name="Sun R."/>
            <person name="Suzuki Y."/>
            <person name="Takenaka M."/>
            <person name="Takezawa D."/>
            <person name="Tomogane H."/>
            <person name="Tsuzuki M."/>
            <person name="Ueda T."/>
            <person name="Umeda M."/>
            <person name="Ward J.M."/>
            <person name="Watanabe Y."/>
            <person name="Yazaki K."/>
            <person name="Yokoyama R."/>
            <person name="Yoshitake Y."/>
            <person name="Yotsui I."/>
            <person name="Zachgo S."/>
            <person name="Schmutz J."/>
        </authorList>
    </citation>
    <scope>NUCLEOTIDE SEQUENCE [LARGE SCALE GENOMIC DNA]</scope>
    <source>
        <strain evidence="8">Tak-1</strain>
    </source>
</reference>
<accession>A0A2R6WGR3</accession>
<dbReference type="InterPro" id="IPR051575">
    <property type="entry name" value="Myb-like_DNA-bd"/>
</dbReference>
<evidence type="ECO:0000313" key="8">
    <source>
        <dbReference type="Proteomes" id="UP000244005"/>
    </source>
</evidence>
<dbReference type="PANTHER" id="PTHR46621">
    <property type="entry name" value="SNRNA-ACTIVATING PROTEIN COMPLEX SUBUNIT 4"/>
    <property type="match status" value="1"/>
</dbReference>
<dbReference type="PROSITE" id="PS50090">
    <property type="entry name" value="MYB_LIKE"/>
    <property type="match status" value="2"/>
</dbReference>
<dbReference type="InterPro" id="IPR009057">
    <property type="entry name" value="Homeodomain-like_sf"/>
</dbReference>
<evidence type="ECO:0000256" key="3">
    <source>
        <dbReference type="ARBA" id="ARBA00023163"/>
    </source>
</evidence>
<feature type="domain" description="Myb-like" evidence="5">
    <location>
        <begin position="103"/>
        <end position="154"/>
    </location>
</feature>
<protein>
    <submittedName>
        <fullName evidence="7">Uncharacterized protein</fullName>
    </submittedName>
</protein>
<dbReference type="AlphaFoldDB" id="A0A2R6WGR3"/>
<evidence type="ECO:0000256" key="2">
    <source>
        <dbReference type="ARBA" id="ARBA00023125"/>
    </source>
</evidence>
<feature type="domain" description="HTH myb-type" evidence="6">
    <location>
        <begin position="103"/>
        <end position="158"/>
    </location>
</feature>
<dbReference type="InterPro" id="IPR001005">
    <property type="entry name" value="SANT/Myb"/>
</dbReference>
<dbReference type="OrthoDB" id="2143914at2759"/>
<organism evidence="7 8">
    <name type="scientific">Marchantia polymorpha</name>
    <name type="common">Common liverwort</name>
    <name type="synonym">Marchantia aquatica</name>
    <dbReference type="NCBI Taxonomy" id="3197"/>
    <lineage>
        <taxon>Eukaryota</taxon>
        <taxon>Viridiplantae</taxon>
        <taxon>Streptophyta</taxon>
        <taxon>Embryophyta</taxon>
        <taxon>Marchantiophyta</taxon>
        <taxon>Marchantiopsida</taxon>
        <taxon>Marchantiidae</taxon>
        <taxon>Marchantiales</taxon>
        <taxon>Marchantiaceae</taxon>
        <taxon>Marchantia</taxon>
    </lineage>
</organism>
<dbReference type="Proteomes" id="UP000244005">
    <property type="component" value="Unassembled WGS sequence"/>
</dbReference>
<proteinExistence type="predicted"/>
<name>A0A2R6WGR3_MARPO</name>
<evidence type="ECO:0000313" key="7">
    <source>
        <dbReference type="EMBL" id="PTQ33031.1"/>
    </source>
</evidence>
<keyword evidence="1" id="KW-0805">Transcription regulation</keyword>
<keyword evidence="3" id="KW-0804">Transcription</keyword>
<dbReference type="EMBL" id="KZ772764">
    <property type="protein sequence ID" value="PTQ33031.1"/>
    <property type="molecule type" value="Genomic_DNA"/>
</dbReference>
<evidence type="ECO:0000259" key="6">
    <source>
        <dbReference type="PROSITE" id="PS51294"/>
    </source>
</evidence>
<dbReference type="Gene3D" id="1.10.10.60">
    <property type="entry name" value="Homeodomain-like"/>
    <property type="match status" value="2"/>
</dbReference>
<dbReference type="Gramene" id="Mp5g13030.1">
    <property type="protein sequence ID" value="Mp5g13030.1.cds"/>
    <property type="gene ID" value="Mp5g13030"/>
</dbReference>
<dbReference type="SUPFAM" id="SSF46689">
    <property type="entry name" value="Homeodomain-like"/>
    <property type="match status" value="2"/>
</dbReference>
<feature type="domain" description="Myb-like" evidence="5">
    <location>
        <begin position="155"/>
        <end position="200"/>
    </location>
</feature>
<sequence length="231" mass="26190">MSHGSLFFFGELNSMTGDNEISNHLYVLTPRSIHRPSKICASDPSTGSNLEKMEGSSLTLPKLPLRRCLQDISNSSEPNLPSAAVVDFPLDKKGKKQRVYQLRPRKPSTVWTTEDDETLQAAVEKFKGGNWKKIAASLPNRSDDQCLHRWQKVLRPTLVKGYWNKEEDDELLELVHKFGTKSWAAIARSLPGRTGKQCRESCVSKMVLIYMFPYLIFSAKYTIDGNFEVHV</sequence>
<evidence type="ECO:0000256" key="4">
    <source>
        <dbReference type="ARBA" id="ARBA00023242"/>
    </source>
</evidence>